<dbReference type="Pfam" id="PF00440">
    <property type="entry name" value="TetR_N"/>
    <property type="match status" value="1"/>
</dbReference>
<dbReference type="InterPro" id="IPR009057">
    <property type="entry name" value="Homeodomain-like_sf"/>
</dbReference>
<proteinExistence type="predicted"/>
<comment type="caution">
    <text evidence="6">The sequence shown here is derived from an EMBL/GenBank/DDBJ whole genome shotgun (WGS) entry which is preliminary data.</text>
</comment>
<dbReference type="InterPro" id="IPR036271">
    <property type="entry name" value="Tet_transcr_reg_TetR-rel_C_sf"/>
</dbReference>
<evidence type="ECO:0000256" key="4">
    <source>
        <dbReference type="PROSITE-ProRule" id="PRU00335"/>
    </source>
</evidence>
<dbReference type="PANTHER" id="PTHR47506:SF1">
    <property type="entry name" value="HTH-TYPE TRANSCRIPTIONAL REGULATOR YJDC"/>
    <property type="match status" value="1"/>
</dbReference>
<evidence type="ECO:0000256" key="2">
    <source>
        <dbReference type="ARBA" id="ARBA00023125"/>
    </source>
</evidence>
<dbReference type="SUPFAM" id="SSF48498">
    <property type="entry name" value="Tetracyclin repressor-like, C-terminal domain"/>
    <property type="match status" value="1"/>
</dbReference>
<dbReference type="GO" id="GO:0003677">
    <property type="term" value="F:DNA binding"/>
    <property type="evidence" value="ECO:0007669"/>
    <property type="project" value="UniProtKB-UniRule"/>
</dbReference>
<dbReference type="InterPro" id="IPR001647">
    <property type="entry name" value="HTH_TetR"/>
</dbReference>
<dbReference type="SUPFAM" id="SSF46689">
    <property type="entry name" value="Homeodomain-like"/>
    <property type="match status" value="1"/>
</dbReference>
<gene>
    <name evidence="6" type="ORF">BRW65_11925</name>
</gene>
<dbReference type="STRING" id="53378.BRW65_11925"/>
<reference evidence="6 7" key="1">
    <citation type="submission" date="2016-11" db="EMBL/GenBank/DDBJ databases">
        <title>Genome sequences of unsequenced Mycobacteria.</title>
        <authorList>
            <person name="Greninger A.L."/>
            <person name="Fang F."/>
            <person name="Jerome K.R."/>
        </authorList>
    </citation>
    <scope>NUCLEOTIDE SEQUENCE [LARGE SCALE GENOMIC DNA]</scope>
    <source>
        <strain evidence="6 7">M11</strain>
    </source>
</reference>
<evidence type="ECO:0000313" key="7">
    <source>
        <dbReference type="Proteomes" id="UP000186438"/>
    </source>
</evidence>
<evidence type="ECO:0000313" key="6">
    <source>
        <dbReference type="EMBL" id="OJZ73790.1"/>
    </source>
</evidence>
<organism evidence="6 7">
    <name type="scientific">Mycobacterium paraffinicum</name>
    <dbReference type="NCBI Taxonomy" id="53378"/>
    <lineage>
        <taxon>Bacteria</taxon>
        <taxon>Bacillati</taxon>
        <taxon>Actinomycetota</taxon>
        <taxon>Actinomycetes</taxon>
        <taxon>Mycobacteriales</taxon>
        <taxon>Mycobacteriaceae</taxon>
        <taxon>Mycobacterium</taxon>
    </lineage>
</organism>
<dbReference type="Gene3D" id="1.10.10.60">
    <property type="entry name" value="Homeodomain-like"/>
    <property type="match status" value="1"/>
</dbReference>
<dbReference type="InterPro" id="IPR011075">
    <property type="entry name" value="TetR_C"/>
</dbReference>
<feature type="domain" description="HTH tetR-type" evidence="5">
    <location>
        <begin position="1"/>
        <end position="48"/>
    </location>
</feature>
<dbReference type="PROSITE" id="PS50977">
    <property type="entry name" value="HTH_TETR_2"/>
    <property type="match status" value="1"/>
</dbReference>
<evidence type="ECO:0000256" key="1">
    <source>
        <dbReference type="ARBA" id="ARBA00023015"/>
    </source>
</evidence>
<dbReference type="AlphaFoldDB" id="A0A1Q4HVQ8"/>
<dbReference type="Gene3D" id="1.10.357.10">
    <property type="entry name" value="Tetracycline Repressor, domain 2"/>
    <property type="match status" value="1"/>
</dbReference>
<keyword evidence="2 4" id="KW-0238">DNA-binding</keyword>
<evidence type="ECO:0000259" key="5">
    <source>
        <dbReference type="PROSITE" id="PS50977"/>
    </source>
</evidence>
<dbReference type="Pfam" id="PF16925">
    <property type="entry name" value="TetR_C_13"/>
    <property type="match status" value="1"/>
</dbReference>
<name>A0A1Q4HVQ8_9MYCO</name>
<accession>A0A1Q4HVQ8</accession>
<dbReference type="PANTHER" id="PTHR47506">
    <property type="entry name" value="TRANSCRIPTIONAL REGULATORY PROTEIN"/>
    <property type="match status" value="1"/>
</dbReference>
<keyword evidence="3" id="KW-0804">Transcription</keyword>
<keyword evidence="7" id="KW-1185">Reference proteome</keyword>
<dbReference type="InterPro" id="IPR023772">
    <property type="entry name" value="DNA-bd_HTH_TetR-type_CS"/>
</dbReference>
<keyword evidence="1" id="KW-0805">Transcription regulation</keyword>
<sequence>MFWKHGYDATTTRTITAAVDIEAPSLYTAFGSKRELFAQVVDRYKRTYHGYMARALTEEPTLRAGIARLLKDAADSYTRPNKPRGCLIINAAVNCTCPEVAQLLGDERAQSLKQLETVIARAIAHGELDAAADAHTLALYASVVMQGMAAQARDGATRSELRATAALAATAWPWTPARKSERRRPRN</sequence>
<dbReference type="Proteomes" id="UP000186438">
    <property type="component" value="Unassembled WGS sequence"/>
</dbReference>
<dbReference type="PROSITE" id="PS01081">
    <property type="entry name" value="HTH_TETR_1"/>
    <property type="match status" value="1"/>
</dbReference>
<evidence type="ECO:0000256" key="3">
    <source>
        <dbReference type="ARBA" id="ARBA00023163"/>
    </source>
</evidence>
<protein>
    <submittedName>
        <fullName evidence="6">TetR family transcriptional regulator</fullName>
    </submittedName>
</protein>
<feature type="DNA-binding region" description="H-T-H motif" evidence="4">
    <location>
        <begin position="11"/>
        <end position="30"/>
    </location>
</feature>
<dbReference type="EMBL" id="MPNT01000009">
    <property type="protein sequence ID" value="OJZ73790.1"/>
    <property type="molecule type" value="Genomic_DNA"/>
</dbReference>